<feature type="region of interest" description="Disordered" evidence="1">
    <location>
        <begin position="26"/>
        <end position="70"/>
    </location>
</feature>
<accession>A0A9P9YDP0</accession>
<comment type="caution">
    <text evidence="2">The sequence shown here is derived from an EMBL/GenBank/DDBJ whole genome shotgun (WGS) entry which is preliminary data.</text>
</comment>
<sequence>MPPPPTTTRTTFTTTTIATIATTITTITTKNQEPRTTTTNYQPRPVPHHNEQNQKPKIKKYQIKKERKAEPRFQVHLSKMSSVEKCELHQKCITRCSFP</sequence>
<feature type="compositionally biased region" description="Polar residues" evidence="1">
    <location>
        <begin position="30"/>
        <end position="42"/>
    </location>
</feature>
<keyword evidence="3" id="KW-1185">Reference proteome</keyword>
<evidence type="ECO:0000313" key="3">
    <source>
        <dbReference type="Proteomes" id="UP001059596"/>
    </source>
</evidence>
<gene>
    <name evidence="2" type="ORF">M5D96_012236</name>
</gene>
<evidence type="ECO:0000256" key="1">
    <source>
        <dbReference type="SAM" id="MobiDB-lite"/>
    </source>
</evidence>
<proteinExistence type="predicted"/>
<protein>
    <submittedName>
        <fullName evidence="2">Uncharacterized protein</fullName>
    </submittedName>
</protein>
<name>A0A9P9YDP0_9MUSC</name>
<dbReference type="EMBL" id="JAMKOV010000051">
    <property type="protein sequence ID" value="KAI8035013.1"/>
    <property type="molecule type" value="Genomic_DNA"/>
</dbReference>
<organism evidence="2 3">
    <name type="scientific">Drosophila gunungcola</name>
    <name type="common">fruit fly</name>
    <dbReference type="NCBI Taxonomy" id="103775"/>
    <lineage>
        <taxon>Eukaryota</taxon>
        <taxon>Metazoa</taxon>
        <taxon>Ecdysozoa</taxon>
        <taxon>Arthropoda</taxon>
        <taxon>Hexapoda</taxon>
        <taxon>Insecta</taxon>
        <taxon>Pterygota</taxon>
        <taxon>Neoptera</taxon>
        <taxon>Endopterygota</taxon>
        <taxon>Diptera</taxon>
        <taxon>Brachycera</taxon>
        <taxon>Muscomorpha</taxon>
        <taxon>Ephydroidea</taxon>
        <taxon>Drosophilidae</taxon>
        <taxon>Drosophila</taxon>
        <taxon>Sophophora</taxon>
    </lineage>
</organism>
<dbReference type="AlphaFoldDB" id="A0A9P9YDP0"/>
<reference evidence="2" key="1">
    <citation type="journal article" date="2023" name="Genome Biol. Evol.">
        <title>Long-read-based Genome Assembly of Drosophila gunungcola Reveals Fewer Chemosensory Genes in Flower-breeding Species.</title>
        <authorList>
            <person name="Negi A."/>
            <person name="Liao B.Y."/>
            <person name="Yeh S.D."/>
        </authorList>
    </citation>
    <scope>NUCLEOTIDE SEQUENCE</scope>
    <source>
        <strain evidence="2">Sukarami</strain>
    </source>
</reference>
<dbReference type="Proteomes" id="UP001059596">
    <property type="component" value="Unassembled WGS sequence"/>
</dbReference>
<evidence type="ECO:0000313" key="2">
    <source>
        <dbReference type="EMBL" id="KAI8035013.1"/>
    </source>
</evidence>